<evidence type="ECO:0000259" key="1">
    <source>
        <dbReference type="PROSITE" id="PS51819"/>
    </source>
</evidence>
<dbReference type="InterPro" id="IPR004360">
    <property type="entry name" value="Glyas_Fos-R_dOase_dom"/>
</dbReference>
<reference evidence="2 3" key="1">
    <citation type="submission" date="2020-08" db="EMBL/GenBank/DDBJ databases">
        <title>Cohnella phylogeny.</title>
        <authorList>
            <person name="Dunlap C."/>
        </authorList>
    </citation>
    <scope>NUCLEOTIDE SEQUENCE [LARGE SCALE GENOMIC DNA]</scope>
    <source>
        <strain evidence="2 3">DSM 28246</strain>
    </source>
</reference>
<dbReference type="EMBL" id="JACJVP010000041">
    <property type="protein sequence ID" value="MBB6673715.1"/>
    <property type="molecule type" value="Genomic_DNA"/>
</dbReference>
<name>A0A7X0RUA0_9BACL</name>
<protein>
    <submittedName>
        <fullName evidence="2">VOC family protein</fullName>
    </submittedName>
</protein>
<dbReference type="AlphaFoldDB" id="A0A7X0RUA0"/>
<dbReference type="InterPro" id="IPR029068">
    <property type="entry name" value="Glyas_Bleomycin-R_OHBP_Dase"/>
</dbReference>
<dbReference type="PANTHER" id="PTHR36437:SF2">
    <property type="entry name" value="GLYOXALASE_BLEOMYCIN RESISTANCE PROTEIN_DIOXYGENASE"/>
    <property type="match status" value="1"/>
</dbReference>
<gene>
    <name evidence="2" type="ORF">H7C19_23835</name>
</gene>
<evidence type="ECO:0000313" key="3">
    <source>
        <dbReference type="Proteomes" id="UP000547209"/>
    </source>
</evidence>
<dbReference type="Gene3D" id="3.10.180.10">
    <property type="entry name" value="2,3-Dihydroxybiphenyl 1,2-Dioxygenase, domain 1"/>
    <property type="match status" value="1"/>
</dbReference>
<sequence>MNKKIAHVTLLVKDYEEAIRFYTEQLGFALLADNAFGNGMRWVVVAPAAGSETAIVFVQADSSDKLERVGSQAANHVFLVVHTDDCRRDYEAMKSRGVHFFGEPRDVPWGVEVVFEDLYGNRLDLVQHNGF</sequence>
<keyword evidence="3" id="KW-1185">Reference proteome</keyword>
<dbReference type="RefSeq" id="WP_185671575.1">
    <property type="nucleotide sequence ID" value="NZ_JACJVP010000041.1"/>
</dbReference>
<dbReference type="Proteomes" id="UP000547209">
    <property type="component" value="Unassembled WGS sequence"/>
</dbReference>
<dbReference type="InterPro" id="IPR037523">
    <property type="entry name" value="VOC_core"/>
</dbReference>
<dbReference type="PROSITE" id="PS51819">
    <property type="entry name" value="VOC"/>
    <property type="match status" value="1"/>
</dbReference>
<organism evidence="2 3">
    <name type="scientific">Cohnella nanjingensis</name>
    <dbReference type="NCBI Taxonomy" id="1387779"/>
    <lineage>
        <taxon>Bacteria</taxon>
        <taxon>Bacillati</taxon>
        <taxon>Bacillota</taxon>
        <taxon>Bacilli</taxon>
        <taxon>Bacillales</taxon>
        <taxon>Paenibacillaceae</taxon>
        <taxon>Cohnella</taxon>
    </lineage>
</organism>
<dbReference type="SUPFAM" id="SSF54593">
    <property type="entry name" value="Glyoxalase/Bleomycin resistance protein/Dihydroxybiphenyl dioxygenase"/>
    <property type="match status" value="1"/>
</dbReference>
<proteinExistence type="predicted"/>
<accession>A0A7X0RUA0</accession>
<dbReference type="Pfam" id="PF00903">
    <property type="entry name" value="Glyoxalase"/>
    <property type="match status" value="1"/>
</dbReference>
<comment type="caution">
    <text evidence="2">The sequence shown here is derived from an EMBL/GenBank/DDBJ whole genome shotgun (WGS) entry which is preliminary data.</text>
</comment>
<evidence type="ECO:0000313" key="2">
    <source>
        <dbReference type="EMBL" id="MBB6673715.1"/>
    </source>
</evidence>
<dbReference type="PANTHER" id="PTHR36437">
    <property type="entry name" value="GLYOXALASE/BLEOMYCIN RESISTANCE PROTEIN/DIOXYGENASE"/>
    <property type="match status" value="1"/>
</dbReference>
<feature type="domain" description="VOC" evidence="1">
    <location>
        <begin position="4"/>
        <end position="128"/>
    </location>
</feature>